<comment type="caution">
    <text evidence="1">The sequence shown here is derived from an EMBL/GenBank/DDBJ whole genome shotgun (WGS) entry which is preliminary data.</text>
</comment>
<dbReference type="OrthoDB" id="3438035at2759"/>
<evidence type="ECO:0000313" key="1">
    <source>
        <dbReference type="EMBL" id="KAH7118689.1"/>
    </source>
</evidence>
<accession>A0A9P9DGE3</accession>
<dbReference type="Proteomes" id="UP000717696">
    <property type="component" value="Unassembled WGS sequence"/>
</dbReference>
<evidence type="ECO:0000313" key="2">
    <source>
        <dbReference type="Proteomes" id="UP000717696"/>
    </source>
</evidence>
<feature type="non-terminal residue" evidence="1">
    <location>
        <position position="1"/>
    </location>
</feature>
<keyword evidence="2" id="KW-1185">Reference proteome</keyword>
<dbReference type="AlphaFoldDB" id="A0A9P9DGE3"/>
<gene>
    <name evidence="1" type="ORF">B0J13DRAFT_458074</name>
</gene>
<dbReference type="EMBL" id="JAGMUU010000031">
    <property type="protein sequence ID" value="KAH7118689.1"/>
    <property type="molecule type" value="Genomic_DNA"/>
</dbReference>
<organism evidence="1 2">
    <name type="scientific">Dactylonectria estremocensis</name>
    <dbReference type="NCBI Taxonomy" id="1079267"/>
    <lineage>
        <taxon>Eukaryota</taxon>
        <taxon>Fungi</taxon>
        <taxon>Dikarya</taxon>
        <taxon>Ascomycota</taxon>
        <taxon>Pezizomycotina</taxon>
        <taxon>Sordariomycetes</taxon>
        <taxon>Hypocreomycetidae</taxon>
        <taxon>Hypocreales</taxon>
        <taxon>Nectriaceae</taxon>
        <taxon>Dactylonectria</taxon>
    </lineage>
</organism>
<proteinExistence type="predicted"/>
<name>A0A9P9DGE3_9HYPO</name>
<sequence length="124" mass="13914">EGRLFDGLREDLQQATRDLDEKAAIVQDVEESRADREPWVVYTGFPTHLQGLRDAEIKSSYKLPLNNGIDRHGDVGSGGGYGSEDDDPELARILLAAEAVLRDAYQLCSNRSPERKMTQQRAKR</sequence>
<reference evidence="1" key="1">
    <citation type="journal article" date="2021" name="Nat. Commun.">
        <title>Genetic determinants of endophytism in the Arabidopsis root mycobiome.</title>
        <authorList>
            <person name="Mesny F."/>
            <person name="Miyauchi S."/>
            <person name="Thiergart T."/>
            <person name="Pickel B."/>
            <person name="Atanasova L."/>
            <person name="Karlsson M."/>
            <person name="Huettel B."/>
            <person name="Barry K.W."/>
            <person name="Haridas S."/>
            <person name="Chen C."/>
            <person name="Bauer D."/>
            <person name="Andreopoulos W."/>
            <person name="Pangilinan J."/>
            <person name="LaButti K."/>
            <person name="Riley R."/>
            <person name="Lipzen A."/>
            <person name="Clum A."/>
            <person name="Drula E."/>
            <person name="Henrissat B."/>
            <person name="Kohler A."/>
            <person name="Grigoriev I.V."/>
            <person name="Martin F.M."/>
            <person name="Hacquard S."/>
        </authorList>
    </citation>
    <scope>NUCLEOTIDE SEQUENCE</scope>
    <source>
        <strain evidence="1">MPI-CAGE-AT-0021</strain>
    </source>
</reference>
<protein>
    <submittedName>
        <fullName evidence="1">Uncharacterized protein</fullName>
    </submittedName>
</protein>